<evidence type="ECO:0000256" key="1">
    <source>
        <dbReference type="ARBA" id="ARBA00004651"/>
    </source>
</evidence>
<dbReference type="STRING" id="1527444.ucyna2_00174"/>
<dbReference type="PANTHER" id="PTHR33529:SF6">
    <property type="entry name" value="YJGP_YJGQ FAMILY PERMEASE"/>
    <property type="match status" value="1"/>
</dbReference>
<feature type="transmembrane region" description="Helical" evidence="6">
    <location>
        <begin position="378"/>
        <end position="400"/>
    </location>
</feature>
<dbReference type="PATRIC" id="fig|1527444.3.peg.169"/>
<evidence type="ECO:0000256" key="3">
    <source>
        <dbReference type="ARBA" id="ARBA00022692"/>
    </source>
</evidence>
<feature type="transmembrane region" description="Helical" evidence="6">
    <location>
        <begin position="320"/>
        <end position="337"/>
    </location>
</feature>
<accession>A0A086CIU6</accession>
<dbReference type="AlphaFoldDB" id="A0A086CIU6"/>
<feature type="transmembrane region" description="Helical" evidence="6">
    <location>
        <begin position="40"/>
        <end position="61"/>
    </location>
</feature>
<dbReference type="PANTHER" id="PTHR33529">
    <property type="entry name" value="SLR0882 PROTEIN-RELATED"/>
    <property type="match status" value="1"/>
</dbReference>
<dbReference type="GO" id="GO:0015920">
    <property type="term" value="P:lipopolysaccharide transport"/>
    <property type="evidence" value="ECO:0007669"/>
    <property type="project" value="TreeGrafter"/>
</dbReference>
<evidence type="ECO:0000256" key="2">
    <source>
        <dbReference type="ARBA" id="ARBA00022475"/>
    </source>
</evidence>
<gene>
    <name evidence="7" type="ORF">ucyna2_00174</name>
</gene>
<reference evidence="7 8" key="1">
    <citation type="submission" date="2014-08" db="EMBL/GenBank/DDBJ databases">
        <title>Comparative genomics reveals surprising divergence of two closely related strains of uncultivated UCYN-A cyanobacteria.</title>
        <authorList>
            <person name="Bombar D."/>
            <person name="Heller P."/>
            <person name="Sanchez-Baracaldo P."/>
            <person name="Carter B.J."/>
            <person name="Zert J.P."/>
        </authorList>
    </citation>
    <scope>NUCLEOTIDE SEQUENCE [LARGE SCALE GENOMIC DNA]</scope>
</reference>
<dbReference type="Proteomes" id="UP000028922">
    <property type="component" value="Unassembled WGS sequence"/>
</dbReference>
<sequence>MPLQTIFMKAIKFLGHFLKILPVENVWSFYLIDRYILSQLVGPLVFSVGLVSVLGVAIGYLSDLANKVVESNLPLIQALEIILLKIPEFTAYALPISMMLSTLLTYGRLSNDSELIALRVCGASLYRLVIPAFIVSLIMTGITFMFSELIVPAANYRVTSILVEHLQEERPYWQNKDIFYPDYEKVVLPDGSTEKQLKHLFFAEKFDGHKLETLTVLEWLEKKLNRIVVSDSATWNRQEETWDFFNGTIYQLAPDSSYQGTYSFKHRQLPLTKAAFEFAQQGRDPYEMNIFQAQKYMKILRVMEDEQKLRTFQVRIQQKIAFPFICVVFGVIGSALGTSPQYINRAIGFGLSVVVVFVYYLLGFLIGSLGLIGLVSPFIAGWLPNIIGLGIGVYLLYWFAES</sequence>
<evidence type="ECO:0000256" key="6">
    <source>
        <dbReference type="SAM" id="Phobius"/>
    </source>
</evidence>
<feature type="transmembrane region" description="Helical" evidence="6">
    <location>
        <begin position="349"/>
        <end position="372"/>
    </location>
</feature>
<dbReference type="eggNOG" id="COG0795">
    <property type="taxonomic scope" value="Bacteria"/>
</dbReference>
<evidence type="ECO:0000313" key="7">
    <source>
        <dbReference type="EMBL" id="KFF42110.1"/>
    </source>
</evidence>
<evidence type="ECO:0000256" key="4">
    <source>
        <dbReference type="ARBA" id="ARBA00022989"/>
    </source>
</evidence>
<dbReference type="EMBL" id="JPSP01000001">
    <property type="protein sequence ID" value="KFF42110.1"/>
    <property type="molecule type" value="Genomic_DNA"/>
</dbReference>
<comment type="subcellular location">
    <subcellularLocation>
        <location evidence="1">Cell membrane</location>
        <topology evidence="1">Multi-pass membrane protein</topology>
    </subcellularLocation>
</comment>
<keyword evidence="4 6" id="KW-1133">Transmembrane helix</keyword>
<keyword evidence="2" id="KW-1003">Cell membrane</keyword>
<evidence type="ECO:0000313" key="8">
    <source>
        <dbReference type="Proteomes" id="UP000028922"/>
    </source>
</evidence>
<feature type="transmembrane region" description="Helical" evidence="6">
    <location>
        <begin position="125"/>
        <end position="146"/>
    </location>
</feature>
<name>A0A086CIU6_9CHRO</name>
<evidence type="ECO:0000256" key="5">
    <source>
        <dbReference type="ARBA" id="ARBA00023136"/>
    </source>
</evidence>
<organism evidence="7 8">
    <name type="scientific">Candidatus Atelocyanobacterium thalassa isolate SIO64986</name>
    <dbReference type="NCBI Taxonomy" id="1527444"/>
    <lineage>
        <taxon>Bacteria</taxon>
        <taxon>Bacillati</taxon>
        <taxon>Cyanobacteriota</taxon>
        <taxon>Cyanophyceae</taxon>
        <taxon>Oscillatoriophycideae</taxon>
        <taxon>Chroococcales</taxon>
        <taxon>Aphanothecaceae</taxon>
        <taxon>Candidatus Atelocyanobacterium</taxon>
        <taxon>Candidatus Atelocyanobacterium thalassae</taxon>
    </lineage>
</organism>
<protein>
    <submittedName>
        <fullName evidence="7">Putative permease</fullName>
    </submittedName>
</protein>
<proteinExistence type="predicted"/>
<keyword evidence="5 6" id="KW-0472">Membrane</keyword>
<dbReference type="InterPro" id="IPR005495">
    <property type="entry name" value="LptG/LptF_permease"/>
</dbReference>
<comment type="caution">
    <text evidence="7">The sequence shown here is derived from an EMBL/GenBank/DDBJ whole genome shotgun (WGS) entry which is preliminary data.</text>
</comment>
<dbReference type="Pfam" id="PF03739">
    <property type="entry name" value="LptF_LptG"/>
    <property type="match status" value="1"/>
</dbReference>
<dbReference type="GO" id="GO:0043190">
    <property type="term" value="C:ATP-binding cassette (ABC) transporter complex"/>
    <property type="evidence" value="ECO:0007669"/>
    <property type="project" value="TreeGrafter"/>
</dbReference>
<feature type="transmembrane region" description="Helical" evidence="6">
    <location>
        <begin position="81"/>
        <end position="104"/>
    </location>
</feature>
<keyword evidence="3 6" id="KW-0812">Transmembrane</keyword>